<accession>D5VQH3</accession>
<gene>
    <name evidence="5" type="primary">srp19</name>
    <name evidence="6" type="ordered locus">Metin_0154</name>
</gene>
<comment type="function">
    <text evidence="5">Involved in targeting and insertion of nascent membrane proteins into the cytoplasmic membrane. Binds directly to 7S RNA and mediates binding of the 54 kDa subunit of the SRP.</text>
</comment>
<comment type="subcellular location">
    <subcellularLocation>
        <location evidence="1 5">Cytoplasm</location>
    </subcellularLocation>
</comment>
<dbReference type="InterPro" id="IPR002778">
    <property type="entry name" value="Signal_recog_particle_SRP19"/>
</dbReference>
<evidence type="ECO:0000256" key="5">
    <source>
        <dbReference type="HAMAP-Rule" id="MF_00305"/>
    </source>
</evidence>
<dbReference type="AlphaFoldDB" id="D5VQH3"/>
<name>D5VQH3_METIM</name>
<dbReference type="SUPFAM" id="SSF69695">
    <property type="entry name" value="SRP19"/>
    <property type="match status" value="1"/>
</dbReference>
<dbReference type="InterPro" id="IPR022938">
    <property type="entry name" value="SRP19_arc-type"/>
</dbReference>
<proteinExistence type="inferred from homology"/>
<dbReference type="EMBL" id="CP002009">
    <property type="protein sequence ID" value="ADG12826.1"/>
    <property type="molecule type" value="Genomic_DNA"/>
</dbReference>
<dbReference type="InterPro" id="IPR036521">
    <property type="entry name" value="SRP19-like_sf"/>
</dbReference>
<dbReference type="GO" id="GO:0006617">
    <property type="term" value="P:SRP-dependent cotranslational protein targeting to membrane, signal sequence recognition"/>
    <property type="evidence" value="ECO:0007669"/>
    <property type="project" value="TreeGrafter"/>
</dbReference>
<keyword evidence="7" id="KW-1185">Reference proteome</keyword>
<sequence length="86" mass="10513">MIIWPQYIDKNKSRKEGRKVSKEIAVRNPSIKLIEKALKKMNLNYKIYSDKRYPREHWERVGYIEVEYNGKKLEFLKKLCKVIREL</sequence>
<evidence type="ECO:0000313" key="6">
    <source>
        <dbReference type="EMBL" id="ADG12826.1"/>
    </source>
</evidence>
<keyword evidence="4 5" id="KW-0687">Ribonucleoprotein</keyword>
<dbReference type="Pfam" id="PF01922">
    <property type="entry name" value="SRP19"/>
    <property type="match status" value="1"/>
</dbReference>
<dbReference type="HOGENOM" id="CLU_169299_1_0_2"/>
<keyword evidence="5" id="KW-0694">RNA-binding</keyword>
<dbReference type="GeneID" id="9131154"/>
<dbReference type="HAMAP" id="MF_00305">
    <property type="entry name" value="SRP19"/>
    <property type="match status" value="1"/>
</dbReference>
<protein>
    <recommendedName>
        <fullName evidence="5">Signal recognition particle 19 kDa protein</fullName>
        <shortName evidence="5">SRP19</shortName>
    </recommendedName>
</protein>
<dbReference type="OrthoDB" id="56356at2157"/>
<dbReference type="eggNOG" id="arCOG01217">
    <property type="taxonomic scope" value="Archaea"/>
</dbReference>
<evidence type="ECO:0000256" key="3">
    <source>
        <dbReference type="ARBA" id="ARBA00023135"/>
    </source>
</evidence>
<reference evidence="6" key="1">
    <citation type="submission" date="2010-04" db="EMBL/GenBank/DDBJ databases">
        <title>Complete sequence of Methanocaldococcus infernus ME.</title>
        <authorList>
            <consortium name="US DOE Joint Genome Institute"/>
            <person name="Lucas S."/>
            <person name="Copeland A."/>
            <person name="Lapidus A."/>
            <person name="Cheng J.-F."/>
            <person name="Bruce D."/>
            <person name="Goodwin L."/>
            <person name="Pitluck S."/>
            <person name="Munk A.C."/>
            <person name="Detter J.C."/>
            <person name="Han C."/>
            <person name="Tapia R."/>
            <person name="Land M."/>
            <person name="Hauser L."/>
            <person name="Kyrpides N."/>
            <person name="Mikhailova N."/>
            <person name="Sieprawska-Lupa M."/>
            <person name="Whitman W.B."/>
            <person name="Woyke T."/>
        </authorList>
    </citation>
    <scope>NUCLEOTIDE SEQUENCE [LARGE SCALE GENOMIC DNA]</scope>
    <source>
        <strain evidence="6">ME</strain>
    </source>
</reference>
<dbReference type="GO" id="GO:0008312">
    <property type="term" value="F:7S RNA binding"/>
    <property type="evidence" value="ECO:0007669"/>
    <property type="project" value="UniProtKB-UniRule"/>
</dbReference>
<keyword evidence="3 5" id="KW-0733">Signal recognition particle</keyword>
<evidence type="ECO:0000256" key="1">
    <source>
        <dbReference type="ARBA" id="ARBA00004496"/>
    </source>
</evidence>
<organism evidence="6 7">
    <name type="scientific">Methanocaldococcus infernus (strain DSM 11812 / JCM 15783 / ME)</name>
    <dbReference type="NCBI Taxonomy" id="573063"/>
    <lineage>
        <taxon>Archaea</taxon>
        <taxon>Methanobacteriati</taxon>
        <taxon>Methanobacteriota</taxon>
        <taxon>Methanomada group</taxon>
        <taxon>Methanococci</taxon>
        <taxon>Methanococcales</taxon>
        <taxon>Methanocaldococcaceae</taxon>
        <taxon>Methanocaldococcus</taxon>
    </lineage>
</organism>
<dbReference type="KEGG" id="mif:Metin_0154"/>
<keyword evidence="2 5" id="KW-0963">Cytoplasm</keyword>
<comment type="subunit">
    <text evidence="5">Part of the signal recognition particle protein translocation system, which is composed of SRP and FtsY. Archaeal SRP consists of a 7S RNA molecule of 300 nucleotides and two protein subunits: SRP54 and SRP19.</text>
</comment>
<dbReference type="Gene3D" id="3.30.56.30">
    <property type="entry name" value="Signal recognition particle, SRP19-like subunit"/>
    <property type="match status" value="1"/>
</dbReference>
<dbReference type="GO" id="GO:0048500">
    <property type="term" value="C:signal recognition particle"/>
    <property type="evidence" value="ECO:0007669"/>
    <property type="project" value="UniProtKB-UniRule"/>
</dbReference>
<dbReference type="RefSeq" id="WP_013099572.1">
    <property type="nucleotide sequence ID" value="NC_014122.1"/>
</dbReference>
<dbReference type="STRING" id="573063.Metin_0154"/>
<evidence type="ECO:0000256" key="2">
    <source>
        <dbReference type="ARBA" id="ARBA00022490"/>
    </source>
</evidence>
<dbReference type="Proteomes" id="UP000002061">
    <property type="component" value="Chromosome"/>
</dbReference>
<evidence type="ECO:0000256" key="4">
    <source>
        <dbReference type="ARBA" id="ARBA00023274"/>
    </source>
</evidence>
<comment type="similarity">
    <text evidence="5">Belongs to the SRP19 family.</text>
</comment>
<dbReference type="PANTHER" id="PTHR17453">
    <property type="entry name" value="SIGNAL RECOGNITION PARTICLE 19 KD PROTEIN"/>
    <property type="match status" value="1"/>
</dbReference>
<evidence type="ECO:0000313" key="7">
    <source>
        <dbReference type="Proteomes" id="UP000002061"/>
    </source>
</evidence>
<dbReference type="PANTHER" id="PTHR17453:SF0">
    <property type="entry name" value="SIGNAL RECOGNITION PARTICLE 19 KDA PROTEIN"/>
    <property type="match status" value="1"/>
</dbReference>